<protein>
    <recommendedName>
        <fullName evidence="1">ESAT-6-like protein</fullName>
    </recommendedName>
</protein>
<comment type="similarity">
    <text evidence="1">Belongs to the WXG100 family.</text>
</comment>
<dbReference type="InterPro" id="IPR036689">
    <property type="entry name" value="ESAT-6-like_sf"/>
</dbReference>
<comment type="caution">
    <text evidence="2">The sequence shown here is derived from an EMBL/GenBank/DDBJ whole genome shotgun (WGS) entry which is preliminary data.</text>
</comment>
<dbReference type="Gene3D" id="1.10.287.1060">
    <property type="entry name" value="ESAT-6-like"/>
    <property type="match status" value="1"/>
</dbReference>
<sequence>MGGQMELRADLEALHATSRNVTELHADIADEWSALAKRAEDLFGGSWSGAAADSYAEPWAHCCEGVGHVLNGLSTMGQLLASAAQTYAERDTSGAKVIERTAFDIALRLP</sequence>
<dbReference type="NCBIfam" id="TIGR03930">
    <property type="entry name" value="WXG100_ESAT6"/>
    <property type="match status" value="1"/>
</dbReference>
<dbReference type="EMBL" id="JAFFGU010000006">
    <property type="protein sequence ID" value="MBM7278993.1"/>
    <property type="molecule type" value="Genomic_DNA"/>
</dbReference>
<dbReference type="Proteomes" id="UP001195196">
    <property type="component" value="Unassembled WGS sequence"/>
</dbReference>
<dbReference type="SUPFAM" id="SSF140453">
    <property type="entry name" value="EsxAB dimer-like"/>
    <property type="match status" value="1"/>
</dbReference>
<proteinExistence type="inferred from homology"/>
<evidence type="ECO:0000256" key="1">
    <source>
        <dbReference type="RuleBase" id="RU362001"/>
    </source>
</evidence>
<dbReference type="Pfam" id="PF06013">
    <property type="entry name" value="WXG100"/>
    <property type="match status" value="1"/>
</dbReference>
<gene>
    <name evidence="2" type="ORF">JTZ10_14640</name>
</gene>
<dbReference type="RefSeq" id="WP_204718262.1">
    <property type="nucleotide sequence ID" value="NZ_JAFFGU010000006.1"/>
</dbReference>
<accession>A0AAW4G670</accession>
<organism evidence="2 3">
    <name type="scientific">Gordonia rubripertincta</name>
    <name type="common">Rhodococcus corallinus</name>
    <dbReference type="NCBI Taxonomy" id="36822"/>
    <lineage>
        <taxon>Bacteria</taxon>
        <taxon>Bacillati</taxon>
        <taxon>Actinomycetota</taxon>
        <taxon>Actinomycetes</taxon>
        <taxon>Mycobacteriales</taxon>
        <taxon>Gordoniaceae</taxon>
        <taxon>Gordonia</taxon>
    </lineage>
</organism>
<name>A0AAW4G670_GORRU</name>
<dbReference type="InterPro" id="IPR010310">
    <property type="entry name" value="T7SS_ESAT-6-like"/>
</dbReference>
<evidence type="ECO:0000313" key="3">
    <source>
        <dbReference type="Proteomes" id="UP001195196"/>
    </source>
</evidence>
<reference evidence="2" key="1">
    <citation type="submission" date="2021-02" db="EMBL/GenBank/DDBJ databases">
        <title>Taxonomy, biology and ecology of Rhodococcus bacteria occurring in California pistachio and other woody hosts as revealed by genome sequence analyses.</title>
        <authorList>
            <person name="Riely B."/>
            <person name="Gai Y."/>
        </authorList>
    </citation>
    <scope>NUCLEOTIDE SEQUENCE</scope>
    <source>
        <strain evidence="2">BP-295</strain>
    </source>
</reference>
<evidence type="ECO:0000313" key="2">
    <source>
        <dbReference type="EMBL" id="MBM7278993.1"/>
    </source>
</evidence>
<dbReference type="AlphaFoldDB" id="A0AAW4G670"/>